<dbReference type="EMBL" id="BOOP01000008">
    <property type="protein sequence ID" value="GII37099.1"/>
    <property type="molecule type" value="Genomic_DNA"/>
</dbReference>
<proteinExistence type="predicted"/>
<accession>A0A8J3XDX5</accession>
<dbReference type="SUPFAM" id="SSF56349">
    <property type="entry name" value="DNA breaking-rejoining enzymes"/>
    <property type="match status" value="1"/>
</dbReference>
<dbReference type="GO" id="GO:0015074">
    <property type="term" value="P:DNA integration"/>
    <property type="evidence" value="ECO:0007669"/>
    <property type="project" value="InterPro"/>
</dbReference>
<feature type="domain" description="Tyr recombinase" evidence="2">
    <location>
        <begin position="1"/>
        <end position="83"/>
    </location>
</feature>
<evidence type="ECO:0000313" key="3">
    <source>
        <dbReference type="EMBL" id="GII37099.1"/>
    </source>
</evidence>
<comment type="caution">
    <text evidence="3">The sequence shown here is derived from an EMBL/GenBank/DDBJ whole genome shotgun (WGS) entry which is preliminary data.</text>
</comment>
<dbReference type="InterPro" id="IPR013762">
    <property type="entry name" value="Integrase-like_cat_sf"/>
</dbReference>
<sequence>MITTTHGTPYEPRNFNRHFAARCARAGVRYSKVHDTRRTCASLLVALDVHPQVAMQILRHSQIAVTMEVYSEVPSATTREALKRLEVSLDG</sequence>
<protein>
    <recommendedName>
        <fullName evidence="2">Tyr recombinase domain-containing protein</fullName>
    </recommendedName>
</protein>
<evidence type="ECO:0000313" key="4">
    <source>
        <dbReference type="Proteomes" id="UP000622547"/>
    </source>
</evidence>
<evidence type="ECO:0000256" key="1">
    <source>
        <dbReference type="ARBA" id="ARBA00023172"/>
    </source>
</evidence>
<dbReference type="InterPro" id="IPR011010">
    <property type="entry name" value="DNA_brk_join_enz"/>
</dbReference>
<keyword evidence="4" id="KW-1185">Reference proteome</keyword>
<evidence type="ECO:0000259" key="2">
    <source>
        <dbReference type="PROSITE" id="PS51898"/>
    </source>
</evidence>
<dbReference type="Pfam" id="PF00589">
    <property type="entry name" value="Phage_integrase"/>
    <property type="match status" value="1"/>
</dbReference>
<dbReference type="AlphaFoldDB" id="A0A8J3XDX5"/>
<reference evidence="3 4" key="1">
    <citation type="submission" date="2021-01" db="EMBL/GenBank/DDBJ databases">
        <title>Whole genome shotgun sequence of Planotetraspora phitsanulokensis NBRC 104273.</title>
        <authorList>
            <person name="Komaki H."/>
            <person name="Tamura T."/>
        </authorList>
    </citation>
    <scope>NUCLEOTIDE SEQUENCE [LARGE SCALE GENOMIC DNA]</scope>
    <source>
        <strain evidence="3 4">NBRC 104273</strain>
    </source>
</reference>
<name>A0A8J3XDX5_9ACTN</name>
<organism evidence="3 4">
    <name type="scientific">Planotetraspora phitsanulokensis</name>
    <dbReference type="NCBI Taxonomy" id="575192"/>
    <lineage>
        <taxon>Bacteria</taxon>
        <taxon>Bacillati</taxon>
        <taxon>Actinomycetota</taxon>
        <taxon>Actinomycetes</taxon>
        <taxon>Streptosporangiales</taxon>
        <taxon>Streptosporangiaceae</taxon>
        <taxon>Planotetraspora</taxon>
    </lineage>
</organism>
<dbReference type="Gene3D" id="1.10.443.10">
    <property type="entry name" value="Intergrase catalytic core"/>
    <property type="match status" value="1"/>
</dbReference>
<gene>
    <name evidence="3" type="ORF">Pph01_21020</name>
</gene>
<dbReference type="Proteomes" id="UP000622547">
    <property type="component" value="Unassembled WGS sequence"/>
</dbReference>
<dbReference type="GO" id="GO:0003677">
    <property type="term" value="F:DNA binding"/>
    <property type="evidence" value="ECO:0007669"/>
    <property type="project" value="InterPro"/>
</dbReference>
<dbReference type="PROSITE" id="PS51898">
    <property type="entry name" value="TYR_RECOMBINASE"/>
    <property type="match status" value="1"/>
</dbReference>
<dbReference type="GO" id="GO:0006310">
    <property type="term" value="P:DNA recombination"/>
    <property type="evidence" value="ECO:0007669"/>
    <property type="project" value="UniProtKB-KW"/>
</dbReference>
<keyword evidence="1" id="KW-0233">DNA recombination</keyword>
<dbReference type="InterPro" id="IPR002104">
    <property type="entry name" value="Integrase_catalytic"/>
</dbReference>